<dbReference type="RefSeq" id="XP_040624195.1">
    <property type="nucleotide sequence ID" value="XM_040771383.1"/>
</dbReference>
<dbReference type="GeneID" id="63686445"/>
<dbReference type="HOGENOM" id="CLU_604141_0_0_1"/>
<name>M5G0G8_DACPD</name>
<reference evidence="2 3" key="1">
    <citation type="journal article" date="2012" name="Science">
        <title>The Paleozoic origin of enzymatic lignin decomposition reconstructed from 31 fungal genomes.</title>
        <authorList>
            <person name="Floudas D."/>
            <person name="Binder M."/>
            <person name="Riley R."/>
            <person name="Barry K."/>
            <person name="Blanchette R.A."/>
            <person name="Henrissat B."/>
            <person name="Martinez A.T."/>
            <person name="Otillar R."/>
            <person name="Spatafora J.W."/>
            <person name="Yadav J.S."/>
            <person name="Aerts A."/>
            <person name="Benoit I."/>
            <person name="Boyd A."/>
            <person name="Carlson A."/>
            <person name="Copeland A."/>
            <person name="Coutinho P.M."/>
            <person name="de Vries R.P."/>
            <person name="Ferreira P."/>
            <person name="Findley K."/>
            <person name="Foster B."/>
            <person name="Gaskell J."/>
            <person name="Glotzer D."/>
            <person name="Gorecki P."/>
            <person name="Heitman J."/>
            <person name="Hesse C."/>
            <person name="Hori C."/>
            <person name="Igarashi K."/>
            <person name="Jurgens J.A."/>
            <person name="Kallen N."/>
            <person name="Kersten P."/>
            <person name="Kohler A."/>
            <person name="Kuees U."/>
            <person name="Kumar T.K.A."/>
            <person name="Kuo A."/>
            <person name="LaButti K."/>
            <person name="Larrondo L.F."/>
            <person name="Lindquist E."/>
            <person name="Ling A."/>
            <person name="Lombard V."/>
            <person name="Lucas S."/>
            <person name="Lundell T."/>
            <person name="Martin R."/>
            <person name="McLaughlin D.J."/>
            <person name="Morgenstern I."/>
            <person name="Morin E."/>
            <person name="Murat C."/>
            <person name="Nagy L.G."/>
            <person name="Nolan M."/>
            <person name="Ohm R.A."/>
            <person name="Patyshakuliyeva A."/>
            <person name="Rokas A."/>
            <person name="Ruiz-Duenas F.J."/>
            <person name="Sabat G."/>
            <person name="Salamov A."/>
            <person name="Samejima M."/>
            <person name="Schmutz J."/>
            <person name="Slot J.C."/>
            <person name="St John F."/>
            <person name="Stenlid J."/>
            <person name="Sun H."/>
            <person name="Sun S."/>
            <person name="Syed K."/>
            <person name="Tsang A."/>
            <person name="Wiebenga A."/>
            <person name="Young D."/>
            <person name="Pisabarro A."/>
            <person name="Eastwood D.C."/>
            <person name="Martin F."/>
            <person name="Cullen D."/>
            <person name="Grigoriev I.V."/>
            <person name="Hibbett D.S."/>
        </authorList>
    </citation>
    <scope>NUCLEOTIDE SEQUENCE [LARGE SCALE GENOMIC DNA]</scope>
    <source>
        <strain evidence="2 3">DJM-731 SS1</strain>
    </source>
</reference>
<dbReference type="EMBL" id="JH795877">
    <property type="protein sequence ID" value="EJT97297.1"/>
    <property type="molecule type" value="Genomic_DNA"/>
</dbReference>
<dbReference type="OrthoDB" id="3415681at2759"/>
<organism evidence="2 3">
    <name type="scientific">Dacryopinax primogenitus (strain DJM 731)</name>
    <name type="common">Brown rot fungus</name>
    <dbReference type="NCBI Taxonomy" id="1858805"/>
    <lineage>
        <taxon>Eukaryota</taxon>
        <taxon>Fungi</taxon>
        <taxon>Dikarya</taxon>
        <taxon>Basidiomycota</taxon>
        <taxon>Agaricomycotina</taxon>
        <taxon>Dacrymycetes</taxon>
        <taxon>Dacrymycetales</taxon>
        <taxon>Dacrymycetaceae</taxon>
        <taxon>Dacryopinax</taxon>
    </lineage>
</organism>
<protein>
    <submittedName>
        <fullName evidence="2">Uncharacterized protein</fullName>
    </submittedName>
</protein>
<feature type="region of interest" description="Disordered" evidence="1">
    <location>
        <begin position="141"/>
        <end position="162"/>
    </location>
</feature>
<keyword evidence="3" id="KW-1185">Reference proteome</keyword>
<sequence length="453" mass="49936">MVIKRVLSPGGRKVRIAWACRPFIIEQRSDNPEHFLPIDVIRIKVAFGISTCKDSSDSPEEFLHIEATGDRGSYNRGSRLAVWVGDIRGKSFTPAIRGERIIDRMTLVIKRIVKSMRIVGCVRRGIKHRLVCFTVSREVRRKTASTRGSRPPSQREPGGKNWAVGVRLGEAEARDGNGRGGDDGVTRDRRAACHDALKKKRPFARHAAVGVINITPEMRDMDEHYINLLILAQEHPPLLLLSPQLAMQNVIPTFNERVLAHLQAVDALTNFDSVQTLVAVAQSSTDIDQSLCDPKNAAELLNRDGHLFLTVVLAKACYAQDFLPILSIDVIQSTTANVKPRIHDPPTRHSAFLYASTPMPIINPQVQRRGTEDSMLSVTEGKGGCSISTPLSCMRDMVRSCIVSTQICAVRCGNCLDKWYRGGGQDKNAPEDDDIFDAATTIGTDGTVVGDEL</sequence>
<dbReference type="Proteomes" id="UP000030653">
    <property type="component" value="Unassembled WGS sequence"/>
</dbReference>
<accession>M5G0G8</accession>
<dbReference type="AlphaFoldDB" id="M5G0G8"/>
<proteinExistence type="predicted"/>
<evidence type="ECO:0000256" key="1">
    <source>
        <dbReference type="SAM" id="MobiDB-lite"/>
    </source>
</evidence>
<gene>
    <name evidence="2" type="ORF">DACRYDRAFT_18708</name>
</gene>
<evidence type="ECO:0000313" key="3">
    <source>
        <dbReference type="Proteomes" id="UP000030653"/>
    </source>
</evidence>
<evidence type="ECO:0000313" key="2">
    <source>
        <dbReference type="EMBL" id="EJT97297.1"/>
    </source>
</evidence>